<dbReference type="Proteomes" id="UP000663722">
    <property type="component" value="Chromosome"/>
</dbReference>
<evidence type="ECO:0000313" key="1">
    <source>
        <dbReference type="EMBL" id="QTA92117.1"/>
    </source>
</evidence>
<reference evidence="1" key="1">
    <citation type="journal article" date="2021" name="Microb. Physiol.">
        <title>Proteogenomic Insights into the Physiology of Marine, Sulfate-Reducing, Filamentous Desulfonema limicola and Desulfonema magnum.</title>
        <authorList>
            <person name="Schnaars V."/>
            <person name="Wohlbrand L."/>
            <person name="Scheve S."/>
            <person name="Hinrichs C."/>
            <person name="Reinhardt R."/>
            <person name="Rabus R."/>
        </authorList>
    </citation>
    <scope>NUCLEOTIDE SEQUENCE</scope>
    <source>
        <strain evidence="1">4be13</strain>
    </source>
</reference>
<sequence length="56" mass="6347">MICIAIAIIGRCPKSGYYDVAYQPYKFKSLQASYPELGHYQRSVTFQNGDINLINS</sequence>
<organism evidence="1 2">
    <name type="scientific">Desulfonema magnum</name>
    <dbReference type="NCBI Taxonomy" id="45655"/>
    <lineage>
        <taxon>Bacteria</taxon>
        <taxon>Pseudomonadati</taxon>
        <taxon>Thermodesulfobacteriota</taxon>
        <taxon>Desulfobacteria</taxon>
        <taxon>Desulfobacterales</taxon>
        <taxon>Desulfococcaceae</taxon>
        <taxon>Desulfonema</taxon>
    </lineage>
</organism>
<protein>
    <submittedName>
        <fullName evidence="1">Uncharacterized protein</fullName>
    </submittedName>
</protein>
<proteinExistence type="predicted"/>
<keyword evidence="2" id="KW-1185">Reference proteome</keyword>
<dbReference type="KEGG" id="dmm:dnm_081920"/>
<name>A0A975BV82_9BACT</name>
<dbReference type="EMBL" id="CP061800">
    <property type="protein sequence ID" value="QTA92117.1"/>
    <property type="molecule type" value="Genomic_DNA"/>
</dbReference>
<evidence type="ECO:0000313" key="2">
    <source>
        <dbReference type="Proteomes" id="UP000663722"/>
    </source>
</evidence>
<dbReference type="AlphaFoldDB" id="A0A975BV82"/>
<accession>A0A975BV82</accession>
<gene>
    <name evidence="1" type="ORF">dnm_081920</name>
</gene>